<accession>A0AAD6ZYP4</accession>
<keyword evidence="1" id="KW-0472">Membrane</keyword>
<dbReference type="Proteomes" id="UP001218218">
    <property type="component" value="Unassembled WGS sequence"/>
</dbReference>
<name>A0AAD6ZYP4_9AGAR</name>
<keyword evidence="1" id="KW-0812">Transmembrane</keyword>
<proteinExistence type="predicted"/>
<protein>
    <submittedName>
        <fullName evidence="2">Uncharacterized protein</fullName>
    </submittedName>
</protein>
<gene>
    <name evidence="2" type="ORF">DFH08DRAFT_870629</name>
</gene>
<organism evidence="2 3">
    <name type="scientific">Mycena albidolilacea</name>
    <dbReference type="NCBI Taxonomy" id="1033008"/>
    <lineage>
        <taxon>Eukaryota</taxon>
        <taxon>Fungi</taxon>
        <taxon>Dikarya</taxon>
        <taxon>Basidiomycota</taxon>
        <taxon>Agaricomycotina</taxon>
        <taxon>Agaricomycetes</taxon>
        <taxon>Agaricomycetidae</taxon>
        <taxon>Agaricales</taxon>
        <taxon>Marasmiineae</taxon>
        <taxon>Mycenaceae</taxon>
        <taxon>Mycena</taxon>
    </lineage>
</organism>
<evidence type="ECO:0000313" key="3">
    <source>
        <dbReference type="Proteomes" id="UP001218218"/>
    </source>
</evidence>
<sequence length="153" mass="16434">MTVHNISIGEEQHLLTVPSLVFCCVMILCLGFSAGLDGRSSCSGGAETQCVFPLSSSLVHSPSEWTIKCQTPAAFRPTLPQIERLKIRYTENFARNDSMYLKVPSSASSSFAHPDGSVASKATAKLLNTSANPANTDCSSCYTFAIAYCEIQV</sequence>
<reference evidence="2" key="1">
    <citation type="submission" date="2023-03" db="EMBL/GenBank/DDBJ databases">
        <title>Massive genome expansion in bonnet fungi (Mycena s.s.) driven by repeated elements and novel gene families across ecological guilds.</title>
        <authorList>
            <consortium name="Lawrence Berkeley National Laboratory"/>
            <person name="Harder C.B."/>
            <person name="Miyauchi S."/>
            <person name="Viragh M."/>
            <person name="Kuo A."/>
            <person name="Thoen E."/>
            <person name="Andreopoulos B."/>
            <person name="Lu D."/>
            <person name="Skrede I."/>
            <person name="Drula E."/>
            <person name="Henrissat B."/>
            <person name="Morin E."/>
            <person name="Kohler A."/>
            <person name="Barry K."/>
            <person name="LaButti K."/>
            <person name="Morin E."/>
            <person name="Salamov A."/>
            <person name="Lipzen A."/>
            <person name="Mereny Z."/>
            <person name="Hegedus B."/>
            <person name="Baldrian P."/>
            <person name="Stursova M."/>
            <person name="Weitz H."/>
            <person name="Taylor A."/>
            <person name="Grigoriev I.V."/>
            <person name="Nagy L.G."/>
            <person name="Martin F."/>
            <person name="Kauserud H."/>
        </authorList>
    </citation>
    <scope>NUCLEOTIDE SEQUENCE</scope>
    <source>
        <strain evidence="2">CBHHK002</strain>
    </source>
</reference>
<dbReference type="EMBL" id="JARIHO010000021">
    <property type="protein sequence ID" value="KAJ7346151.1"/>
    <property type="molecule type" value="Genomic_DNA"/>
</dbReference>
<keyword evidence="1" id="KW-1133">Transmembrane helix</keyword>
<evidence type="ECO:0000256" key="1">
    <source>
        <dbReference type="SAM" id="Phobius"/>
    </source>
</evidence>
<evidence type="ECO:0000313" key="2">
    <source>
        <dbReference type="EMBL" id="KAJ7346151.1"/>
    </source>
</evidence>
<feature type="transmembrane region" description="Helical" evidence="1">
    <location>
        <begin position="15"/>
        <end position="36"/>
    </location>
</feature>
<comment type="caution">
    <text evidence="2">The sequence shown here is derived from an EMBL/GenBank/DDBJ whole genome shotgun (WGS) entry which is preliminary data.</text>
</comment>
<keyword evidence="3" id="KW-1185">Reference proteome</keyword>
<dbReference type="AlphaFoldDB" id="A0AAD6ZYP4"/>